<keyword evidence="3" id="KW-1185">Reference proteome</keyword>
<dbReference type="GO" id="GO:0005524">
    <property type="term" value="F:ATP binding"/>
    <property type="evidence" value="ECO:0007669"/>
    <property type="project" value="UniProtKB-KW"/>
</dbReference>
<dbReference type="PANTHER" id="PTHR16155:SF19">
    <property type="entry name" value="DED DOMAIN-CONTAINING PROTEIN"/>
    <property type="match status" value="1"/>
</dbReference>
<dbReference type="EMBL" id="QVIG01000001">
    <property type="protein sequence ID" value="RGD60448.1"/>
    <property type="molecule type" value="Genomic_DNA"/>
</dbReference>
<dbReference type="InterPro" id="IPR038461">
    <property type="entry name" value="Schlafen_AlbA_2_dom_sf"/>
</dbReference>
<dbReference type="Gene3D" id="3.30.950.30">
    <property type="entry name" value="Schlafen, AAA domain"/>
    <property type="match status" value="1"/>
</dbReference>
<keyword evidence="2" id="KW-0547">Nucleotide-binding</keyword>
<evidence type="ECO:0000313" key="2">
    <source>
        <dbReference type="EMBL" id="RGD60448.1"/>
    </source>
</evidence>
<evidence type="ECO:0000259" key="1">
    <source>
        <dbReference type="Pfam" id="PF04326"/>
    </source>
</evidence>
<keyword evidence="2" id="KW-0067">ATP-binding</keyword>
<sequence>MQPCDVGRIVNLAQPPSEGRRMTPDGLRELLCRAEGESHDFKLKLHDTSSPQGKVSLVCDVLSMANTPRDGDAHIVFGVKELGNGSINRVGVDHVPDDADWQQILGSAVESPPRFSLEPVQLDGLLYAVLTVPPERRGPYLVRPEWRSKFKEVGSGTLVPGVIYYRRGSSNTPAGGDAIRWIVHWIASGVVEPMRGGAASREGGWERFLNRVHGFADSRHYLLISPRMEAGQVKDLKGLAVPSWSAVLDLDPDSENGGLMGSLEEEIQRENSLYRVVPQDPAMALGGRRSVQWIFAKGLASEPGSVGSLSFRQWSAQFSKNLGRHLAQLAAALAPAPVTCVILGYSDAEAPVFQAILAELSGSVGEALDVLIATDDPPVYQQLAGMFEASIVHISVNELCAGLVHLQPQSAHLEHERMLPSLSGAPVALDPADVPWIEEELEVLYLDSPSEDSDADSGDFLAGSEISWYALNRRRDIDRVKTSQLSTKVVRELDSGGSAVRVNLYHTPGAGGTTVARRVLWDLHTVYPCVVLRGNPSAQYAGNRWADSSRRCVSCFRILLWPITTGRRACHPSYLARSSGSLRLSR</sequence>
<dbReference type="AlphaFoldDB" id="A0A372ZX12"/>
<gene>
    <name evidence="2" type="ORF">DR950_24070</name>
</gene>
<dbReference type="Pfam" id="PF04326">
    <property type="entry name" value="SLFN_AlbA_2"/>
    <property type="match status" value="1"/>
</dbReference>
<name>A0A372ZX12_9ACTN</name>
<dbReference type="PANTHER" id="PTHR16155">
    <property type="entry name" value="DED DOMAIN-CONTAINING PROTEIN"/>
    <property type="match status" value="1"/>
</dbReference>
<feature type="domain" description="Schlafen AlbA-2" evidence="1">
    <location>
        <begin position="35"/>
        <end position="174"/>
    </location>
</feature>
<dbReference type="GO" id="GO:0005737">
    <property type="term" value="C:cytoplasm"/>
    <property type="evidence" value="ECO:0007669"/>
    <property type="project" value="TreeGrafter"/>
</dbReference>
<evidence type="ECO:0000313" key="3">
    <source>
        <dbReference type="Proteomes" id="UP000263377"/>
    </source>
</evidence>
<dbReference type="InterPro" id="IPR007421">
    <property type="entry name" value="Schlafen_AlbA_2_dom"/>
</dbReference>
<protein>
    <submittedName>
        <fullName evidence="2">ATP-binding protein</fullName>
    </submittedName>
</protein>
<dbReference type="Proteomes" id="UP000263377">
    <property type="component" value="Unassembled WGS sequence"/>
</dbReference>
<proteinExistence type="predicted"/>
<accession>A0A372ZX12</accession>
<organism evidence="2 3">
    <name type="scientific">Kitasatospora xanthocidica</name>
    <dbReference type="NCBI Taxonomy" id="83382"/>
    <lineage>
        <taxon>Bacteria</taxon>
        <taxon>Bacillati</taxon>
        <taxon>Actinomycetota</taxon>
        <taxon>Actinomycetes</taxon>
        <taxon>Kitasatosporales</taxon>
        <taxon>Streptomycetaceae</taxon>
        <taxon>Kitasatospora</taxon>
    </lineage>
</organism>
<comment type="caution">
    <text evidence="2">The sequence shown here is derived from an EMBL/GenBank/DDBJ whole genome shotgun (WGS) entry which is preliminary data.</text>
</comment>
<reference evidence="2 3" key="1">
    <citation type="submission" date="2018-08" db="EMBL/GenBank/DDBJ databases">
        <title>Diversity &amp; Physiological Properties of Lignin-Decomposing Actinobacteria from Soil.</title>
        <authorList>
            <person name="Roh S.G."/>
            <person name="Kim S.B."/>
        </authorList>
    </citation>
    <scope>NUCLEOTIDE SEQUENCE [LARGE SCALE GENOMIC DNA]</scope>
    <source>
        <strain evidence="2 3">MMS17-GH009</strain>
    </source>
</reference>